<dbReference type="EMBL" id="CP144746">
    <property type="protein sequence ID" value="WVZ56306.1"/>
    <property type="molecule type" value="Genomic_DNA"/>
</dbReference>
<accession>A0AAQ3PU74</accession>
<evidence type="ECO:0000256" key="1">
    <source>
        <dbReference type="SAM" id="MobiDB-lite"/>
    </source>
</evidence>
<feature type="region of interest" description="Disordered" evidence="1">
    <location>
        <begin position="161"/>
        <end position="182"/>
    </location>
</feature>
<evidence type="ECO:0000313" key="3">
    <source>
        <dbReference type="Proteomes" id="UP001341281"/>
    </source>
</evidence>
<dbReference type="AlphaFoldDB" id="A0AAQ3PU74"/>
<evidence type="ECO:0000313" key="2">
    <source>
        <dbReference type="EMBL" id="WVZ56306.1"/>
    </source>
</evidence>
<sequence>MAHEEVLPIGVVEGDPDPYVPALLAPFDMAKELDVMRKPYPRRNILVMRNAPGGQVDGFITVDTLAGLNNALSDAEPPITGLLLALVLPTTSLSDCQVLKDAAIRGSYNGIRFTVLGHAWEDLDTLEAKICSRHTVAESHGNIDAVVGSLARAERSYRPRPAVVQPWPPSAPTNPTTAAGKRAKCGNDEWVLEIERVREDVRRQIQFRREQIRGALARLDIV</sequence>
<organism evidence="2 3">
    <name type="scientific">Paspalum notatum var. saurae</name>
    <dbReference type="NCBI Taxonomy" id="547442"/>
    <lineage>
        <taxon>Eukaryota</taxon>
        <taxon>Viridiplantae</taxon>
        <taxon>Streptophyta</taxon>
        <taxon>Embryophyta</taxon>
        <taxon>Tracheophyta</taxon>
        <taxon>Spermatophyta</taxon>
        <taxon>Magnoliopsida</taxon>
        <taxon>Liliopsida</taxon>
        <taxon>Poales</taxon>
        <taxon>Poaceae</taxon>
        <taxon>PACMAD clade</taxon>
        <taxon>Panicoideae</taxon>
        <taxon>Andropogonodae</taxon>
        <taxon>Paspaleae</taxon>
        <taxon>Paspalinae</taxon>
        <taxon>Paspalum</taxon>
    </lineage>
</organism>
<dbReference type="Proteomes" id="UP001341281">
    <property type="component" value="Chromosome 02"/>
</dbReference>
<gene>
    <name evidence="2" type="ORF">U9M48_006855</name>
</gene>
<name>A0AAQ3PU74_PASNO</name>
<reference evidence="2 3" key="1">
    <citation type="submission" date="2024-02" db="EMBL/GenBank/DDBJ databases">
        <title>High-quality chromosome-scale genome assembly of Pensacola bahiagrass (Paspalum notatum Flugge var. saurae).</title>
        <authorList>
            <person name="Vega J.M."/>
            <person name="Podio M."/>
            <person name="Orjuela J."/>
            <person name="Siena L.A."/>
            <person name="Pessino S.C."/>
            <person name="Combes M.C."/>
            <person name="Mariac C."/>
            <person name="Albertini E."/>
            <person name="Pupilli F."/>
            <person name="Ortiz J.P.A."/>
            <person name="Leblanc O."/>
        </authorList>
    </citation>
    <scope>NUCLEOTIDE SEQUENCE [LARGE SCALE GENOMIC DNA]</scope>
    <source>
        <strain evidence="2">R1</strain>
        <tissue evidence="2">Leaf</tissue>
    </source>
</reference>
<proteinExistence type="predicted"/>
<keyword evidence="3" id="KW-1185">Reference proteome</keyword>
<protein>
    <submittedName>
        <fullName evidence="2">Uncharacterized protein</fullName>
    </submittedName>
</protein>